<dbReference type="EMBL" id="DSAC01000090">
    <property type="protein sequence ID" value="HHO74396.1"/>
    <property type="molecule type" value="Genomic_DNA"/>
</dbReference>
<dbReference type="Pfam" id="PF00535">
    <property type="entry name" value="Glycos_transf_2"/>
    <property type="match status" value="1"/>
</dbReference>
<organism evidence="2">
    <name type="scientific">Thermocrinis ruber</name>
    <dbReference type="NCBI Taxonomy" id="75906"/>
    <lineage>
        <taxon>Bacteria</taxon>
        <taxon>Pseudomonadati</taxon>
        <taxon>Aquificota</taxon>
        <taxon>Aquificia</taxon>
        <taxon>Aquificales</taxon>
        <taxon>Aquificaceae</taxon>
        <taxon>Thermocrinis</taxon>
    </lineage>
</organism>
<dbReference type="SUPFAM" id="SSF53448">
    <property type="entry name" value="Nucleotide-diphospho-sugar transferases"/>
    <property type="match status" value="1"/>
</dbReference>
<dbReference type="Gene3D" id="3.90.550.10">
    <property type="entry name" value="Spore Coat Polysaccharide Biosynthesis Protein SpsA, Chain A"/>
    <property type="match status" value="1"/>
</dbReference>
<feature type="domain" description="Glycosyltransferase 2-like" evidence="1">
    <location>
        <begin position="21"/>
        <end position="130"/>
    </location>
</feature>
<proteinExistence type="predicted"/>
<comment type="caution">
    <text evidence="2">The sequence shown here is derived from an EMBL/GenBank/DDBJ whole genome shotgun (WGS) entry which is preliminary data.</text>
</comment>
<accession>A0A7C5X4B2</accession>
<dbReference type="AlphaFoldDB" id="A0A7C5X4B2"/>
<dbReference type="GO" id="GO:0016758">
    <property type="term" value="F:hexosyltransferase activity"/>
    <property type="evidence" value="ECO:0007669"/>
    <property type="project" value="UniProtKB-ARBA"/>
</dbReference>
<name>A0A7C5X4B2_9AQUI</name>
<protein>
    <submittedName>
        <fullName evidence="2">Glycosyltransferase</fullName>
    </submittedName>
</protein>
<dbReference type="InterPro" id="IPR001173">
    <property type="entry name" value="Glyco_trans_2-like"/>
</dbReference>
<evidence type="ECO:0000259" key="1">
    <source>
        <dbReference type="Pfam" id="PF00535"/>
    </source>
</evidence>
<dbReference type="PANTHER" id="PTHR22916:SF3">
    <property type="entry name" value="UDP-GLCNAC:BETAGAL BETA-1,3-N-ACETYLGLUCOSAMINYLTRANSFERASE-LIKE PROTEIN 1"/>
    <property type="match status" value="1"/>
</dbReference>
<gene>
    <name evidence="2" type="ORF">ENN04_07190</name>
</gene>
<dbReference type="PANTHER" id="PTHR22916">
    <property type="entry name" value="GLYCOSYLTRANSFERASE"/>
    <property type="match status" value="1"/>
</dbReference>
<dbReference type="InterPro" id="IPR029044">
    <property type="entry name" value="Nucleotide-diphossugar_trans"/>
</dbReference>
<keyword evidence="2" id="KW-0808">Transferase</keyword>
<reference evidence="2" key="1">
    <citation type="journal article" date="2020" name="mSystems">
        <title>Genome- and Community-Level Interaction Insights into Carbon Utilization and Element Cycling Functions of Hydrothermarchaeota in Hydrothermal Sediment.</title>
        <authorList>
            <person name="Zhou Z."/>
            <person name="Liu Y."/>
            <person name="Xu W."/>
            <person name="Pan J."/>
            <person name="Luo Z.H."/>
            <person name="Li M."/>
        </authorList>
    </citation>
    <scope>NUCLEOTIDE SEQUENCE [LARGE SCALE GENOMIC DNA]</scope>
    <source>
        <strain evidence="2">SpSt-114</strain>
    </source>
</reference>
<evidence type="ECO:0000313" key="2">
    <source>
        <dbReference type="EMBL" id="HHO74396.1"/>
    </source>
</evidence>
<sequence length="381" mass="45243">MDFIYIFRHAMGQYKCKPLISIITLTYNHENYIAECIESVLCQTYENWEMIIVDDASTDRTPYIVEQYAKKDNRIKFIRNEKNNGPLFLDVNYNLALKEAKGEWIGYLEGDDVFVQKSLEIRVNALSELPEEKRKNISMVYGRYGRIWMNSKGIDLPTPYYENPKYSPIIRNTPAGMALIWLLQGFNFIPAAAVLLNKEKLLKIGGFKQIPREIKLVDYCTWTFLALEGEWLYIPKVLYFWRRHTNSITMQYHEDMMRYVIQFSEYFWEKFRKGILDILNDKYIEFEKCVGIQAKLELAKLAILKRDFKTSGQLLKEIVECPYIEEIFPDIFKKKLKIVKLAHSLRMPFILKIALELKRTTTEKKYADYKPFFFKDLKDID</sequence>